<comment type="caution">
    <text evidence="4">The sequence shown here is derived from an EMBL/GenBank/DDBJ whole genome shotgun (WGS) entry which is preliminary data.</text>
</comment>
<feature type="region of interest" description="Disordered" evidence="2">
    <location>
        <begin position="162"/>
        <end position="217"/>
    </location>
</feature>
<comment type="similarity">
    <text evidence="1">Belongs to the TRAFAC class TrmE-Era-EngA-EngB-Septin-like GTPase superfamily. Septin GTPase family.</text>
</comment>
<name>A0A8H7TV59_BIOOC</name>
<reference evidence="4" key="1">
    <citation type="submission" date="2020-10" db="EMBL/GenBank/DDBJ databases">
        <title>High-Quality Genome Resource of Clonostachys rosea strain S41 by Oxford Nanopore Long-Read Sequencing.</title>
        <authorList>
            <person name="Wang H."/>
        </authorList>
    </citation>
    <scope>NUCLEOTIDE SEQUENCE</scope>
    <source>
        <strain evidence="4">S41</strain>
    </source>
</reference>
<sequence>MKLSFTTIRRHCPNSDLCPQTHYCRHPDISITLLHVLALTAWNRHPGYSASQLQHSPHISCILSCVMRPLTHVADGRAGSDDVLPSSEPAFPMSFCFTTEAALDSAQDNIAVEPPRFYNSLRRKRSPGAFARSPRDRQASPSPTIESLASFSSSALDLDLETVSSHTHSQHVTTDLSPPMSGMSSSPSSRRDSSTASSPRRLRRSDAPSCDSRLRAEGAPQLIMPSVVVPQRRPFSEVGKSLGKLKILIAGQQGVGKTSLVQSIAQCCQHIVHVDNAISPRPDSMNELYASTRSLPWWRTSMDSASTAGQRRYSTSEILDRNVCFVVRSGYQPHYPETGEIDYVDSQLSPLLEKPMGDTDLEYLLSSGGEGVVDVVLYMIPRTGLAPADIRSIQVLEKKTNVIPVLARCDELDAGEILGIKDHIRQDFIDNELECFSFDPSTSGSAEASTMNVYAVSSVTRPDYDTMDASILMNSGYAQPLVPTDLEQLVERLFSTDGCAWLRHAAASKCVQWRQSQERQLYPTPDWALTVRRPMDSALSPVLTLNPFVRTQYWDRLEFTNWAQSLRRSLEAEQYLHVAAQRLSLESTLRAQQCDLVQHSSRRKSSRRRRRAKPESPLVHQDPLGLLQVVSRLRRNGGFAVELLSSFGVIGCVAAWLASSEEPGHVGLPRVPMGALRLYVPL</sequence>
<dbReference type="PANTHER" id="PTHR18884">
    <property type="entry name" value="SEPTIN"/>
    <property type="match status" value="1"/>
</dbReference>
<evidence type="ECO:0000256" key="2">
    <source>
        <dbReference type="SAM" id="MobiDB-lite"/>
    </source>
</evidence>
<dbReference type="InterPro" id="IPR030379">
    <property type="entry name" value="G_SEPTIN_dom"/>
</dbReference>
<keyword evidence="1" id="KW-0547">Nucleotide-binding</keyword>
<evidence type="ECO:0000313" key="5">
    <source>
        <dbReference type="Proteomes" id="UP000616885"/>
    </source>
</evidence>
<feature type="domain" description="Septin-type G" evidence="3">
    <location>
        <begin position="241"/>
        <end position="520"/>
    </location>
</feature>
<feature type="region of interest" description="Disordered" evidence="2">
    <location>
        <begin position="123"/>
        <end position="145"/>
    </location>
</feature>
<dbReference type="Pfam" id="PF00735">
    <property type="entry name" value="Septin"/>
    <property type="match status" value="1"/>
</dbReference>
<accession>A0A8H7TV59</accession>
<evidence type="ECO:0000256" key="1">
    <source>
        <dbReference type="RuleBase" id="RU004560"/>
    </source>
</evidence>
<organism evidence="4 5">
    <name type="scientific">Bionectria ochroleuca</name>
    <name type="common">Gliocladium roseum</name>
    <dbReference type="NCBI Taxonomy" id="29856"/>
    <lineage>
        <taxon>Eukaryota</taxon>
        <taxon>Fungi</taxon>
        <taxon>Dikarya</taxon>
        <taxon>Ascomycota</taxon>
        <taxon>Pezizomycotina</taxon>
        <taxon>Sordariomycetes</taxon>
        <taxon>Hypocreomycetidae</taxon>
        <taxon>Hypocreales</taxon>
        <taxon>Bionectriaceae</taxon>
        <taxon>Clonostachys</taxon>
    </lineage>
</organism>
<dbReference type="EMBL" id="JADCTT010000002">
    <property type="protein sequence ID" value="KAF9758174.1"/>
    <property type="molecule type" value="Genomic_DNA"/>
</dbReference>
<proteinExistence type="inferred from homology"/>
<dbReference type="AlphaFoldDB" id="A0A8H7TV59"/>
<protein>
    <recommendedName>
        <fullName evidence="3">Septin-type G domain-containing protein</fullName>
    </recommendedName>
</protein>
<evidence type="ECO:0000259" key="3">
    <source>
        <dbReference type="PROSITE" id="PS51719"/>
    </source>
</evidence>
<evidence type="ECO:0000313" key="4">
    <source>
        <dbReference type="EMBL" id="KAF9758174.1"/>
    </source>
</evidence>
<feature type="compositionally biased region" description="Polar residues" evidence="2">
    <location>
        <begin position="162"/>
        <end position="176"/>
    </location>
</feature>
<feature type="compositionally biased region" description="Low complexity" evidence="2">
    <location>
        <begin position="177"/>
        <end position="199"/>
    </location>
</feature>
<dbReference type="Gene3D" id="3.40.50.300">
    <property type="entry name" value="P-loop containing nucleotide triphosphate hydrolases"/>
    <property type="match status" value="1"/>
</dbReference>
<dbReference type="GO" id="GO:0005525">
    <property type="term" value="F:GTP binding"/>
    <property type="evidence" value="ECO:0007669"/>
    <property type="project" value="UniProtKB-KW"/>
</dbReference>
<gene>
    <name evidence="4" type="ORF">IM811_009118</name>
</gene>
<dbReference type="Proteomes" id="UP000616885">
    <property type="component" value="Unassembled WGS sequence"/>
</dbReference>
<dbReference type="InterPro" id="IPR027417">
    <property type="entry name" value="P-loop_NTPase"/>
</dbReference>
<dbReference type="PROSITE" id="PS51719">
    <property type="entry name" value="G_SEPTIN"/>
    <property type="match status" value="1"/>
</dbReference>
<dbReference type="SUPFAM" id="SSF52540">
    <property type="entry name" value="P-loop containing nucleoside triphosphate hydrolases"/>
    <property type="match status" value="1"/>
</dbReference>
<keyword evidence="1" id="KW-0342">GTP-binding</keyword>